<proteinExistence type="predicted"/>
<dbReference type="GO" id="GO:0032981">
    <property type="term" value="P:mitochondrial respiratory chain complex I assembly"/>
    <property type="evidence" value="ECO:0007669"/>
    <property type="project" value="TreeGrafter"/>
</dbReference>
<dbReference type="Pfam" id="PF04430">
    <property type="entry name" value="DUF498"/>
    <property type="match status" value="1"/>
</dbReference>
<dbReference type="OrthoDB" id="20681at2759"/>
<dbReference type="InterPro" id="IPR007523">
    <property type="entry name" value="NDUFAF3/AAMDC"/>
</dbReference>
<dbReference type="Proteomes" id="UP000245609">
    <property type="component" value="Unassembled WGS sequence"/>
</dbReference>
<gene>
    <name evidence="1" type="ORF">BB560_007296</name>
</gene>
<dbReference type="STRING" id="133381.A0A2T9XX27"/>
<dbReference type="Gene3D" id="3.40.1230.10">
    <property type="entry name" value="MTH938-like"/>
    <property type="match status" value="1"/>
</dbReference>
<accession>A0A2T9XX27</accession>
<reference evidence="1 2" key="1">
    <citation type="journal article" date="2018" name="MBio">
        <title>Comparative Genomics Reveals the Core Gene Toolbox for the Fungus-Insect Symbiosis.</title>
        <authorList>
            <person name="Wang Y."/>
            <person name="Stata M."/>
            <person name="Wang W."/>
            <person name="Stajich J.E."/>
            <person name="White M.M."/>
            <person name="Moncalvo J.M."/>
        </authorList>
    </citation>
    <scope>NUCLEOTIDE SEQUENCE [LARGE SCALE GENOMIC DNA]</scope>
    <source>
        <strain evidence="1 2">SC-DP-2</strain>
    </source>
</reference>
<dbReference type="PANTHER" id="PTHR21192:SF2">
    <property type="entry name" value="NADH DEHYDROGENASE [UBIQUINONE] 1 ALPHA SUBCOMPLEX ASSEMBLY FACTOR 3"/>
    <property type="match status" value="1"/>
</dbReference>
<protein>
    <recommendedName>
        <fullName evidence="3">NADH dehydrogenase [ubiquinone] 1 alpha subcomplex assembly factor 3</fullName>
    </recommendedName>
</protein>
<evidence type="ECO:0000313" key="1">
    <source>
        <dbReference type="EMBL" id="PVU84641.1"/>
    </source>
</evidence>
<sequence length="176" mass="19608">MCFSRMNSTKTLPAQQKRMTILTNMFDREDFLLPVKEVKKDGFVLMNDKTVDSNLFLVDNVPFEWKVADLLIGTQKQKASKGEQKASNIQGASTTLGINVNCLKILELVSPKPEILVLGTGAKMLQVPNSVREYLVRLGIKLEVSKTFHACGTFNFLLDEGRSVALATVLSSFEQH</sequence>
<name>A0A2T9XX27_9FUNG</name>
<evidence type="ECO:0000313" key="2">
    <source>
        <dbReference type="Proteomes" id="UP000245609"/>
    </source>
</evidence>
<comment type="caution">
    <text evidence="1">The sequence shown here is derived from an EMBL/GenBank/DDBJ whole genome shotgun (WGS) entry which is preliminary data.</text>
</comment>
<dbReference type="GO" id="GO:0005743">
    <property type="term" value="C:mitochondrial inner membrane"/>
    <property type="evidence" value="ECO:0007669"/>
    <property type="project" value="TreeGrafter"/>
</dbReference>
<evidence type="ECO:0008006" key="3">
    <source>
        <dbReference type="Google" id="ProtNLM"/>
    </source>
</evidence>
<organism evidence="1 2">
    <name type="scientific">Smittium megazygosporum</name>
    <dbReference type="NCBI Taxonomy" id="133381"/>
    <lineage>
        <taxon>Eukaryota</taxon>
        <taxon>Fungi</taxon>
        <taxon>Fungi incertae sedis</taxon>
        <taxon>Zoopagomycota</taxon>
        <taxon>Kickxellomycotina</taxon>
        <taxon>Harpellomycetes</taxon>
        <taxon>Harpellales</taxon>
        <taxon>Legeriomycetaceae</taxon>
        <taxon>Smittium</taxon>
    </lineage>
</organism>
<keyword evidence="2" id="KW-1185">Reference proteome</keyword>
<dbReference type="InterPro" id="IPR036748">
    <property type="entry name" value="MTH938-like_sf"/>
</dbReference>
<dbReference type="EMBL" id="MBFS01003861">
    <property type="protein sequence ID" value="PVU84641.1"/>
    <property type="molecule type" value="Genomic_DNA"/>
</dbReference>
<dbReference type="SUPFAM" id="SSF64076">
    <property type="entry name" value="MTH938-like"/>
    <property type="match status" value="1"/>
</dbReference>
<dbReference type="PANTHER" id="PTHR21192">
    <property type="entry name" value="NUCLEAR PROTEIN E3-3"/>
    <property type="match status" value="1"/>
</dbReference>
<dbReference type="AlphaFoldDB" id="A0A2T9XX27"/>